<sequence length="188" mass="22286">MPTKTNLSSNLLVLEFRKSNKRAFRKLYELYWEVMYVKAISIVENETIAKDIVQEIWIKLWQKREAIEIRNFEAYIHTSVRNNCYKYLRDKKFSSVRLDFIEKSYIISESASKKQHDLEETLSTIKQAMNSLPKRCKQIFELSRFKHYSNEEIAMELGISKKSVENQISVAVKSIRSNITILLIFIFS</sequence>
<dbReference type="GO" id="GO:0006352">
    <property type="term" value="P:DNA-templated transcription initiation"/>
    <property type="evidence" value="ECO:0007669"/>
    <property type="project" value="InterPro"/>
</dbReference>
<dbReference type="PANTHER" id="PTHR43133">
    <property type="entry name" value="RNA POLYMERASE ECF-TYPE SIGMA FACTO"/>
    <property type="match status" value="1"/>
</dbReference>
<comment type="similarity">
    <text evidence="1">Belongs to the sigma-70 factor family. ECF subfamily.</text>
</comment>
<comment type="caution">
    <text evidence="7">The sequence shown here is derived from an EMBL/GenBank/DDBJ whole genome shotgun (WGS) entry which is preliminary data.</text>
</comment>
<keyword evidence="8" id="KW-1185">Reference proteome</keyword>
<evidence type="ECO:0000259" key="5">
    <source>
        <dbReference type="Pfam" id="PF04542"/>
    </source>
</evidence>
<evidence type="ECO:0000256" key="2">
    <source>
        <dbReference type="ARBA" id="ARBA00023015"/>
    </source>
</evidence>
<dbReference type="NCBIfam" id="TIGR02937">
    <property type="entry name" value="sigma70-ECF"/>
    <property type="match status" value="1"/>
</dbReference>
<keyword evidence="4" id="KW-0804">Transcription</keyword>
<dbReference type="PANTHER" id="PTHR43133:SF46">
    <property type="entry name" value="RNA POLYMERASE SIGMA-70 FACTOR ECF SUBFAMILY"/>
    <property type="match status" value="1"/>
</dbReference>
<dbReference type="InterPro" id="IPR013324">
    <property type="entry name" value="RNA_pol_sigma_r3/r4-like"/>
</dbReference>
<dbReference type="Pfam" id="PF04542">
    <property type="entry name" value="Sigma70_r2"/>
    <property type="match status" value="1"/>
</dbReference>
<evidence type="ECO:0000313" key="8">
    <source>
        <dbReference type="Proteomes" id="UP000269412"/>
    </source>
</evidence>
<dbReference type="GO" id="GO:0016987">
    <property type="term" value="F:sigma factor activity"/>
    <property type="evidence" value="ECO:0007669"/>
    <property type="project" value="UniProtKB-KW"/>
</dbReference>
<dbReference type="InterPro" id="IPR013249">
    <property type="entry name" value="RNA_pol_sigma70_r4_t2"/>
</dbReference>
<evidence type="ECO:0000256" key="1">
    <source>
        <dbReference type="ARBA" id="ARBA00010641"/>
    </source>
</evidence>
<keyword evidence="3" id="KW-0731">Sigma factor</keyword>
<dbReference type="InterPro" id="IPR014327">
    <property type="entry name" value="RNA_pol_sigma70_bacteroid"/>
</dbReference>
<name>A0A495E8Z2_9FLAO</name>
<gene>
    <name evidence="7" type="ORF">CLV91_1993</name>
</gene>
<dbReference type="Proteomes" id="UP000269412">
    <property type="component" value="Unassembled WGS sequence"/>
</dbReference>
<dbReference type="InterPro" id="IPR036388">
    <property type="entry name" value="WH-like_DNA-bd_sf"/>
</dbReference>
<dbReference type="SUPFAM" id="SSF88659">
    <property type="entry name" value="Sigma3 and sigma4 domains of RNA polymerase sigma factors"/>
    <property type="match status" value="1"/>
</dbReference>
<feature type="domain" description="RNA polymerase sigma-70 region 2" evidence="5">
    <location>
        <begin position="39"/>
        <end position="92"/>
    </location>
</feature>
<dbReference type="InterPro" id="IPR013325">
    <property type="entry name" value="RNA_pol_sigma_r2"/>
</dbReference>
<evidence type="ECO:0000256" key="4">
    <source>
        <dbReference type="ARBA" id="ARBA00023163"/>
    </source>
</evidence>
<accession>A0A495E8Z2</accession>
<reference evidence="7 8" key="1">
    <citation type="submission" date="2018-10" db="EMBL/GenBank/DDBJ databases">
        <title>Genomic Encyclopedia of Archaeal and Bacterial Type Strains, Phase II (KMG-II): from individual species to whole genera.</title>
        <authorList>
            <person name="Goeker M."/>
        </authorList>
    </citation>
    <scope>NUCLEOTIDE SEQUENCE [LARGE SCALE GENOMIC DNA]</scope>
    <source>
        <strain evidence="7 8">DSM 25230</strain>
    </source>
</reference>
<dbReference type="AlphaFoldDB" id="A0A495E8Z2"/>
<dbReference type="InterPro" id="IPR014284">
    <property type="entry name" value="RNA_pol_sigma-70_dom"/>
</dbReference>
<dbReference type="Gene3D" id="1.10.1740.10">
    <property type="match status" value="1"/>
</dbReference>
<evidence type="ECO:0000256" key="3">
    <source>
        <dbReference type="ARBA" id="ARBA00023082"/>
    </source>
</evidence>
<feature type="domain" description="RNA polymerase sigma factor 70 region 4 type 2" evidence="6">
    <location>
        <begin position="125"/>
        <end position="173"/>
    </location>
</feature>
<organism evidence="7 8">
    <name type="scientific">Maribacter vaceletii</name>
    <dbReference type="NCBI Taxonomy" id="1206816"/>
    <lineage>
        <taxon>Bacteria</taxon>
        <taxon>Pseudomonadati</taxon>
        <taxon>Bacteroidota</taxon>
        <taxon>Flavobacteriia</taxon>
        <taxon>Flavobacteriales</taxon>
        <taxon>Flavobacteriaceae</taxon>
        <taxon>Maribacter</taxon>
    </lineage>
</organism>
<dbReference type="EMBL" id="RBIQ01000008">
    <property type="protein sequence ID" value="RKR13276.1"/>
    <property type="molecule type" value="Genomic_DNA"/>
</dbReference>
<dbReference type="OrthoDB" id="665981at2"/>
<dbReference type="RefSeq" id="WP_121067132.1">
    <property type="nucleotide sequence ID" value="NZ_RBIQ01000008.1"/>
</dbReference>
<proteinExistence type="inferred from homology"/>
<keyword evidence="2" id="KW-0805">Transcription regulation</keyword>
<dbReference type="Gene3D" id="1.10.10.10">
    <property type="entry name" value="Winged helix-like DNA-binding domain superfamily/Winged helix DNA-binding domain"/>
    <property type="match status" value="1"/>
</dbReference>
<dbReference type="NCBIfam" id="TIGR02985">
    <property type="entry name" value="Sig70_bacteroi1"/>
    <property type="match status" value="1"/>
</dbReference>
<dbReference type="InterPro" id="IPR007627">
    <property type="entry name" value="RNA_pol_sigma70_r2"/>
</dbReference>
<dbReference type="Pfam" id="PF08281">
    <property type="entry name" value="Sigma70_r4_2"/>
    <property type="match status" value="1"/>
</dbReference>
<protein>
    <submittedName>
        <fullName evidence="7">RNA polymerase sigma-70 factor (ECF subfamily)</fullName>
    </submittedName>
</protein>
<dbReference type="GO" id="GO:0003677">
    <property type="term" value="F:DNA binding"/>
    <property type="evidence" value="ECO:0007669"/>
    <property type="project" value="InterPro"/>
</dbReference>
<evidence type="ECO:0000313" key="7">
    <source>
        <dbReference type="EMBL" id="RKR13276.1"/>
    </source>
</evidence>
<dbReference type="SUPFAM" id="SSF88946">
    <property type="entry name" value="Sigma2 domain of RNA polymerase sigma factors"/>
    <property type="match status" value="1"/>
</dbReference>
<dbReference type="InterPro" id="IPR039425">
    <property type="entry name" value="RNA_pol_sigma-70-like"/>
</dbReference>
<evidence type="ECO:0000259" key="6">
    <source>
        <dbReference type="Pfam" id="PF08281"/>
    </source>
</evidence>